<gene>
    <name evidence="1" type="ORF">D4764_01G0001670</name>
</gene>
<dbReference type="EMBL" id="RHFK02000001">
    <property type="protein sequence ID" value="TWW80352.1"/>
    <property type="molecule type" value="Genomic_DNA"/>
</dbReference>
<name>A0A5C6PKF0_9TELE</name>
<accession>A0A5C6PKF0</accession>
<comment type="caution">
    <text evidence="1">The sequence shown here is derived from an EMBL/GenBank/DDBJ whole genome shotgun (WGS) entry which is preliminary data.</text>
</comment>
<organism evidence="1 2">
    <name type="scientific">Takifugu flavidus</name>
    <name type="common">sansaifugu</name>
    <dbReference type="NCBI Taxonomy" id="433684"/>
    <lineage>
        <taxon>Eukaryota</taxon>
        <taxon>Metazoa</taxon>
        <taxon>Chordata</taxon>
        <taxon>Craniata</taxon>
        <taxon>Vertebrata</taxon>
        <taxon>Euteleostomi</taxon>
        <taxon>Actinopterygii</taxon>
        <taxon>Neopterygii</taxon>
        <taxon>Teleostei</taxon>
        <taxon>Neoteleostei</taxon>
        <taxon>Acanthomorphata</taxon>
        <taxon>Eupercaria</taxon>
        <taxon>Tetraodontiformes</taxon>
        <taxon>Tetradontoidea</taxon>
        <taxon>Tetraodontidae</taxon>
        <taxon>Takifugu</taxon>
    </lineage>
</organism>
<protein>
    <submittedName>
        <fullName evidence="1">Uncharacterized protein</fullName>
    </submittedName>
</protein>
<dbReference type="Proteomes" id="UP000324091">
    <property type="component" value="Chromosome 1"/>
</dbReference>
<sequence length="167" mass="18134">MDQETLSECTATTKETNIQVIQTSRQVQDTLRILQELLLQQPAPLQCLGAHRVLAVARAMGTGMVTSTDMDTGMDTGMDMGMSRVLAVARAMDKGINTGMDTRSTSISLVTNMPIVTRKGKIVTSPPAAPAAATLIRCRRLVTSSSHEIPGFKCNFKCYGFLTRIRI</sequence>
<proteinExistence type="predicted"/>
<dbReference type="AlphaFoldDB" id="A0A5C6PKF0"/>
<evidence type="ECO:0000313" key="2">
    <source>
        <dbReference type="Proteomes" id="UP000324091"/>
    </source>
</evidence>
<evidence type="ECO:0000313" key="1">
    <source>
        <dbReference type="EMBL" id="TWW80352.1"/>
    </source>
</evidence>
<keyword evidence="2" id="KW-1185">Reference proteome</keyword>
<reference evidence="1 2" key="1">
    <citation type="submission" date="2019-04" db="EMBL/GenBank/DDBJ databases">
        <title>Chromosome genome assembly for Takifugu flavidus.</title>
        <authorList>
            <person name="Xiao S."/>
        </authorList>
    </citation>
    <scope>NUCLEOTIDE SEQUENCE [LARGE SCALE GENOMIC DNA]</scope>
    <source>
        <strain evidence="1">HTHZ2018</strain>
        <tissue evidence="1">Muscle</tissue>
    </source>
</reference>